<accession>A0ABD3UBJ7</accession>
<evidence type="ECO:0000313" key="3">
    <source>
        <dbReference type="Proteomes" id="UP001634393"/>
    </source>
</evidence>
<dbReference type="Proteomes" id="UP001634393">
    <property type="component" value="Unassembled WGS sequence"/>
</dbReference>
<dbReference type="Pfam" id="PF00646">
    <property type="entry name" value="F-box"/>
    <property type="match status" value="1"/>
</dbReference>
<feature type="domain" description="F-box" evidence="1">
    <location>
        <begin position="13"/>
        <end position="48"/>
    </location>
</feature>
<reference evidence="2 3" key="1">
    <citation type="submission" date="2024-12" db="EMBL/GenBank/DDBJ databases">
        <title>The unique morphological basis and parallel evolutionary history of personate flowers in Penstemon.</title>
        <authorList>
            <person name="Depatie T.H."/>
            <person name="Wessinger C.A."/>
        </authorList>
    </citation>
    <scope>NUCLEOTIDE SEQUENCE [LARGE SCALE GENOMIC DNA]</scope>
    <source>
        <strain evidence="2">WTNN_2</strain>
        <tissue evidence="2">Leaf</tissue>
    </source>
</reference>
<dbReference type="InterPro" id="IPR050796">
    <property type="entry name" value="SCF_F-box_component"/>
</dbReference>
<comment type="caution">
    <text evidence="2">The sequence shown here is derived from an EMBL/GenBank/DDBJ whole genome shotgun (WGS) entry which is preliminary data.</text>
</comment>
<proteinExistence type="predicted"/>
<sequence>MKSVAAKKVEGNNDILMSILVRLPPKSVFRFRWVSNRWNNIIVGSDFLRSYSTATRRDHLRGARLLASLQLTPSDISVRRFMSFLDDNNIELVPNELSKLIISSNGLILCGDSSNTYHVWNPITKKSVSLPPREINPERTYEGTFVGFVCEENTNELVPKTGMWAKSTLFGTGFFYLTMDQPPPLVFNGLIKLPLPGDGRCIDSSFTRSKDDDVLWFVVTDFDHGMRFWMLPKNEDGSYMRSTTIPADEWRLMHTITAASLLNELGIPLMLENDDHLDSVWLEGLIPYACSAVVVVIRVGERVYLYNLETQSIELLQYDDGNYPTKWWYPYMESLYLSSYAL</sequence>
<name>A0ABD3UBJ7_9LAMI</name>
<organism evidence="2 3">
    <name type="scientific">Penstemon smallii</name>
    <dbReference type="NCBI Taxonomy" id="265156"/>
    <lineage>
        <taxon>Eukaryota</taxon>
        <taxon>Viridiplantae</taxon>
        <taxon>Streptophyta</taxon>
        <taxon>Embryophyta</taxon>
        <taxon>Tracheophyta</taxon>
        <taxon>Spermatophyta</taxon>
        <taxon>Magnoliopsida</taxon>
        <taxon>eudicotyledons</taxon>
        <taxon>Gunneridae</taxon>
        <taxon>Pentapetalae</taxon>
        <taxon>asterids</taxon>
        <taxon>lamiids</taxon>
        <taxon>Lamiales</taxon>
        <taxon>Plantaginaceae</taxon>
        <taxon>Cheloneae</taxon>
        <taxon>Penstemon</taxon>
    </lineage>
</organism>
<dbReference type="EMBL" id="JBJXBP010000002">
    <property type="protein sequence ID" value="KAL3845918.1"/>
    <property type="molecule type" value="Genomic_DNA"/>
</dbReference>
<keyword evidence="3" id="KW-1185">Reference proteome</keyword>
<dbReference type="SUPFAM" id="SSF81383">
    <property type="entry name" value="F-box domain"/>
    <property type="match status" value="1"/>
</dbReference>
<dbReference type="PANTHER" id="PTHR31672:SF9">
    <property type="entry name" value="F-BOX DOMAIN-CONTAINING PROTEIN"/>
    <property type="match status" value="1"/>
</dbReference>
<protein>
    <recommendedName>
        <fullName evidence="1">F-box domain-containing protein</fullName>
    </recommendedName>
</protein>
<dbReference type="InterPro" id="IPR036047">
    <property type="entry name" value="F-box-like_dom_sf"/>
</dbReference>
<evidence type="ECO:0000259" key="1">
    <source>
        <dbReference type="Pfam" id="PF00646"/>
    </source>
</evidence>
<evidence type="ECO:0000313" key="2">
    <source>
        <dbReference type="EMBL" id="KAL3845918.1"/>
    </source>
</evidence>
<gene>
    <name evidence="2" type="ORF">ACJIZ3_003321</name>
</gene>
<dbReference type="InterPro" id="IPR001810">
    <property type="entry name" value="F-box_dom"/>
</dbReference>
<dbReference type="AlphaFoldDB" id="A0ABD3UBJ7"/>
<dbReference type="PANTHER" id="PTHR31672">
    <property type="entry name" value="BNACNNG10540D PROTEIN"/>
    <property type="match status" value="1"/>
</dbReference>